<dbReference type="PROSITE" id="PS50846">
    <property type="entry name" value="HMA_2"/>
    <property type="match status" value="1"/>
</dbReference>
<dbReference type="EMBL" id="UOFN01000052">
    <property type="protein sequence ID" value="VAW75927.1"/>
    <property type="molecule type" value="Genomic_DNA"/>
</dbReference>
<dbReference type="Gene3D" id="3.30.70.100">
    <property type="match status" value="1"/>
</dbReference>
<sequence>MNTDINIADIVVHLHPDATPECKDRIEEELRAEEGVVSVHFSEDDHPHALVVAYNPKAVTSETLLADIRKCDQKAVMAGL</sequence>
<reference evidence="2" key="1">
    <citation type="submission" date="2018-06" db="EMBL/GenBank/DDBJ databases">
        <authorList>
            <person name="Zhirakovskaya E."/>
        </authorList>
    </citation>
    <scope>NUCLEOTIDE SEQUENCE</scope>
</reference>
<evidence type="ECO:0000259" key="1">
    <source>
        <dbReference type="PROSITE" id="PS50846"/>
    </source>
</evidence>
<dbReference type="InterPro" id="IPR006121">
    <property type="entry name" value="HMA_dom"/>
</dbReference>
<proteinExistence type="predicted"/>
<feature type="domain" description="HMA" evidence="1">
    <location>
        <begin position="5"/>
        <end position="76"/>
    </location>
</feature>
<evidence type="ECO:0000313" key="2">
    <source>
        <dbReference type="EMBL" id="VAW75927.1"/>
    </source>
</evidence>
<name>A0A3B0YK68_9ZZZZ</name>
<protein>
    <recommendedName>
        <fullName evidence="1">HMA domain-containing protein</fullName>
    </recommendedName>
</protein>
<dbReference type="GO" id="GO:0046872">
    <property type="term" value="F:metal ion binding"/>
    <property type="evidence" value="ECO:0007669"/>
    <property type="project" value="InterPro"/>
</dbReference>
<accession>A0A3B0YK68</accession>
<dbReference type="InterPro" id="IPR036163">
    <property type="entry name" value="HMA_dom_sf"/>
</dbReference>
<dbReference type="SUPFAM" id="SSF55008">
    <property type="entry name" value="HMA, heavy metal-associated domain"/>
    <property type="match status" value="1"/>
</dbReference>
<organism evidence="2">
    <name type="scientific">hydrothermal vent metagenome</name>
    <dbReference type="NCBI Taxonomy" id="652676"/>
    <lineage>
        <taxon>unclassified sequences</taxon>
        <taxon>metagenomes</taxon>
        <taxon>ecological metagenomes</taxon>
    </lineage>
</organism>
<dbReference type="AlphaFoldDB" id="A0A3B0YK68"/>
<gene>
    <name evidence="2" type="ORF">MNBD_GAMMA15-945</name>
</gene>